<reference evidence="2 3" key="1">
    <citation type="submission" date="2020-01" db="EMBL/GenBank/DDBJ databases">
        <title>Muriicola jejuensis KCTC 22299.</title>
        <authorList>
            <person name="Wang G."/>
        </authorList>
    </citation>
    <scope>NUCLEOTIDE SEQUENCE [LARGE SCALE GENOMIC DNA]</scope>
    <source>
        <strain evidence="2 3">KCTC 22299</strain>
    </source>
</reference>
<evidence type="ECO:0000313" key="2">
    <source>
        <dbReference type="EMBL" id="NER09689.1"/>
    </source>
</evidence>
<sequence>MRKLMPFLLFLLLLQACREAAPEATISGEAVSFFSMDSLPRRIPLNPRATEIAKDWSAFNDLENGFNALSTVENHEDLVLVLEDLVERQKRLEEGDYPEKFNIPQVKSRQKVVKTFIFKTRAAAEYRIDATPSAKEMMKAYNALRSQLNVIVNNTLDTLLITDE</sequence>
<keyword evidence="1" id="KW-0732">Signal</keyword>
<dbReference type="PROSITE" id="PS51257">
    <property type="entry name" value="PROKAR_LIPOPROTEIN"/>
    <property type="match status" value="1"/>
</dbReference>
<dbReference type="AlphaFoldDB" id="A0A6P0UCQ9"/>
<keyword evidence="3" id="KW-1185">Reference proteome</keyword>
<accession>A0A6P0UCQ9</accession>
<dbReference type="EMBL" id="JAABOP010000001">
    <property type="protein sequence ID" value="NER09689.1"/>
    <property type="molecule type" value="Genomic_DNA"/>
</dbReference>
<gene>
    <name evidence="2" type="ORF">GWK09_04120</name>
</gene>
<dbReference type="Proteomes" id="UP000468443">
    <property type="component" value="Unassembled WGS sequence"/>
</dbReference>
<dbReference type="RefSeq" id="WP_163691732.1">
    <property type="nucleotide sequence ID" value="NZ_FXTW01000001.1"/>
</dbReference>
<feature type="signal peptide" evidence="1">
    <location>
        <begin position="1"/>
        <end position="20"/>
    </location>
</feature>
<comment type="caution">
    <text evidence="2">The sequence shown here is derived from an EMBL/GenBank/DDBJ whole genome shotgun (WGS) entry which is preliminary data.</text>
</comment>
<feature type="chain" id="PRO_5026950480" evidence="1">
    <location>
        <begin position="21"/>
        <end position="164"/>
    </location>
</feature>
<organism evidence="2 3">
    <name type="scientific">Muriicola jejuensis</name>
    <dbReference type="NCBI Taxonomy" id="504488"/>
    <lineage>
        <taxon>Bacteria</taxon>
        <taxon>Pseudomonadati</taxon>
        <taxon>Bacteroidota</taxon>
        <taxon>Flavobacteriia</taxon>
        <taxon>Flavobacteriales</taxon>
        <taxon>Flavobacteriaceae</taxon>
        <taxon>Muriicola</taxon>
    </lineage>
</organism>
<protein>
    <submittedName>
        <fullName evidence="2">Uncharacterized protein</fullName>
    </submittedName>
</protein>
<name>A0A6P0UCQ9_9FLAO</name>
<evidence type="ECO:0000313" key="3">
    <source>
        <dbReference type="Proteomes" id="UP000468443"/>
    </source>
</evidence>
<proteinExistence type="predicted"/>
<evidence type="ECO:0000256" key="1">
    <source>
        <dbReference type="SAM" id="SignalP"/>
    </source>
</evidence>